<comment type="subcellular location">
    <subcellularLocation>
        <location evidence="1 7">Cell membrane</location>
        <topology evidence="1 7">Multi-pass membrane protein</topology>
    </subcellularLocation>
</comment>
<sequence length="282" mass="31011">MTATNTRRSRRPRGLTAHIVLILAVLISVFPFVWTIVMATNTTQDIYKSPPKMTPGSHLLENIRHVLDTIDFFGSMLNTVVVACVTTVLVLFVDSLAAFTFAKFDFPGRRVLFATLLGFMMLPLQLAVLPQFILMSHLGWVGTLQALIPPALANAFGIFWLRQYIEGGVPDELLDAARIDGAGFFRQYWNIVLPMIRPALSFLAIYAFVGAWNDYIWPLVVLTDPGHLTLQVALAQLHVGHTTDYSMVMAGVLMASVPLVIVFTIFARGFIAGATEGAVQGS</sequence>
<accession>A0ABY7NWP7</accession>
<dbReference type="PANTHER" id="PTHR43744:SF12">
    <property type="entry name" value="ABC TRANSPORTER PERMEASE PROTEIN MG189-RELATED"/>
    <property type="match status" value="1"/>
</dbReference>
<dbReference type="CDD" id="cd06261">
    <property type="entry name" value="TM_PBP2"/>
    <property type="match status" value="1"/>
</dbReference>
<feature type="transmembrane region" description="Helical" evidence="7">
    <location>
        <begin position="76"/>
        <end position="99"/>
    </location>
</feature>
<feature type="transmembrane region" description="Helical" evidence="7">
    <location>
        <begin position="140"/>
        <end position="161"/>
    </location>
</feature>
<feature type="transmembrane region" description="Helical" evidence="7">
    <location>
        <begin position="15"/>
        <end position="37"/>
    </location>
</feature>
<evidence type="ECO:0000259" key="8">
    <source>
        <dbReference type="PROSITE" id="PS50928"/>
    </source>
</evidence>
<dbReference type="RefSeq" id="WP_270080567.1">
    <property type="nucleotide sequence ID" value="NZ_CP115300.1"/>
</dbReference>
<dbReference type="Pfam" id="PF00528">
    <property type="entry name" value="BPD_transp_1"/>
    <property type="match status" value="1"/>
</dbReference>
<feature type="domain" description="ABC transmembrane type-1" evidence="8">
    <location>
        <begin position="76"/>
        <end position="266"/>
    </location>
</feature>
<evidence type="ECO:0000256" key="1">
    <source>
        <dbReference type="ARBA" id="ARBA00004651"/>
    </source>
</evidence>
<keyword evidence="5 7" id="KW-1133">Transmembrane helix</keyword>
<gene>
    <name evidence="9" type="ORF">O1G22_07350</name>
</gene>
<feature type="transmembrane region" description="Helical" evidence="7">
    <location>
        <begin position="111"/>
        <end position="134"/>
    </location>
</feature>
<keyword evidence="2 7" id="KW-0813">Transport</keyword>
<keyword evidence="4 7" id="KW-0812">Transmembrane</keyword>
<keyword evidence="10" id="KW-1185">Reference proteome</keyword>
<dbReference type="InterPro" id="IPR000515">
    <property type="entry name" value="MetI-like"/>
</dbReference>
<evidence type="ECO:0000256" key="6">
    <source>
        <dbReference type="ARBA" id="ARBA00023136"/>
    </source>
</evidence>
<evidence type="ECO:0000256" key="7">
    <source>
        <dbReference type="RuleBase" id="RU363032"/>
    </source>
</evidence>
<evidence type="ECO:0000313" key="9">
    <source>
        <dbReference type="EMBL" id="WBO62649.1"/>
    </source>
</evidence>
<dbReference type="InterPro" id="IPR035906">
    <property type="entry name" value="MetI-like_sf"/>
</dbReference>
<dbReference type="EMBL" id="CP115300">
    <property type="protein sequence ID" value="WBO62649.1"/>
    <property type="molecule type" value="Genomic_DNA"/>
</dbReference>
<evidence type="ECO:0000256" key="3">
    <source>
        <dbReference type="ARBA" id="ARBA00022475"/>
    </source>
</evidence>
<dbReference type="Proteomes" id="UP001212326">
    <property type="component" value="Chromosome"/>
</dbReference>
<feature type="transmembrane region" description="Helical" evidence="7">
    <location>
        <begin position="188"/>
        <end position="209"/>
    </location>
</feature>
<organism evidence="9 10">
    <name type="scientific">Streptomyces camelliae</name>
    <dbReference type="NCBI Taxonomy" id="3004093"/>
    <lineage>
        <taxon>Bacteria</taxon>
        <taxon>Bacillati</taxon>
        <taxon>Actinomycetota</taxon>
        <taxon>Actinomycetes</taxon>
        <taxon>Kitasatosporales</taxon>
        <taxon>Streptomycetaceae</taxon>
        <taxon>Streptomyces</taxon>
    </lineage>
</organism>
<evidence type="ECO:0000256" key="2">
    <source>
        <dbReference type="ARBA" id="ARBA00022448"/>
    </source>
</evidence>
<proteinExistence type="inferred from homology"/>
<dbReference type="Gene3D" id="1.10.3720.10">
    <property type="entry name" value="MetI-like"/>
    <property type="match status" value="1"/>
</dbReference>
<keyword evidence="3" id="KW-1003">Cell membrane</keyword>
<reference evidence="9 10" key="1">
    <citation type="submission" date="2022-12" db="EMBL/GenBank/DDBJ databases">
        <authorList>
            <person name="Mo P."/>
        </authorList>
    </citation>
    <scope>NUCLEOTIDE SEQUENCE [LARGE SCALE GENOMIC DNA]</scope>
    <source>
        <strain evidence="9 10">HUAS 2-6</strain>
    </source>
</reference>
<dbReference type="PANTHER" id="PTHR43744">
    <property type="entry name" value="ABC TRANSPORTER PERMEASE PROTEIN MG189-RELATED-RELATED"/>
    <property type="match status" value="1"/>
</dbReference>
<protein>
    <submittedName>
        <fullName evidence="9">Carbohydrate ABC transporter permease</fullName>
    </submittedName>
</protein>
<evidence type="ECO:0000313" key="10">
    <source>
        <dbReference type="Proteomes" id="UP001212326"/>
    </source>
</evidence>
<name>A0ABY7NWP7_9ACTN</name>
<feature type="transmembrane region" description="Helical" evidence="7">
    <location>
        <begin position="247"/>
        <end position="271"/>
    </location>
</feature>
<evidence type="ECO:0000256" key="5">
    <source>
        <dbReference type="ARBA" id="ARBA00022989"/>
    </source>
</evidence>
<dbReference type="SUPFAM" id="SSF161098">
    <property type="entry name" value="MetI-like"/>
    <property type="match status" value="1"/>
</dbReference>
<comment type="similarity">
    <text evidence="7">Belongs to the binding-protein-dependent transport system permease family.</text>
</comment>
<keyword evidence="6 7" id="KW-0472">Membrane</keyword>
<evidence type="ECO:0000256" key="4">
    <source>
        <dbReference type="ARBA" id="ARBA00022692"/>
    </source>
</evidence>
<dbReference type="PROSITE" id="PS50928">
    <property type="entry name" value="ABC_TM1"/>
    <property type="match status" value="1"/>
</dbReference>